<accession>A0A8X7RYE3</accession>
<protein>
    <recommendedName>
        <fullName evidence="1">RNase H type-1 domain-containing protein</fullName>
    </recommendedName>
</protein>
<organism evidence="2 3">
    <name type="scientific">Brassica carinata</name>
    <name type="common">Ethiopian mustard</name>
    <name type="synonym">Abyssinian cabbage</name>
    <dbReference type="NCBI Taxonomy" id="52824"/>
    <lineage>
        <taxon>Eukaryota</taxon>
        <taxon>Viridiplantae</taxon>
        <taxon>Streptophyta</taxon>
        <taxon>Embryophyta</taxon>
        <taxon>Tracheophyta</taxon>
        <taxon>Spermatophyta</taxon>
        <taxon>Magnoliopsida</taxon>
        <taxon>eudicotyledons</taxon>
        <taxon>Gunneridae</taxon>
        <taxon>Pentapetalae</taxon>
        <taxon>rosids</taxon>
        <taxon>malvids</taxon>
        <taxon>Brassicales</taxon>
        <taxon>Brassicaceae</taxon>
        <taxon>Brassiceae</taxon>
        <taxon>Brassica</taxon>
    </lineage>
</organism>
<dbReference type="Gene3D" id="3.30.420.10">
    <property type="entry name" value="Ribonuclease H-like superfamily/Ribonuclease H"/>
    <property type="match status" value="1"/>
</dbReference>
<dbReference type="OrthoDB" id="1113045at2759"/>
<reference evidence="2 3" key="1">
    <citation type="submission" date="2020-02" db="EMBL/GenBank/DDBJ databases">
        <authorList>
            <person name="Ma Q."/>
            <person name="Huang Y."/>
            <person name="Song X."/>
            <person name="Pei D."/>
        </authorList>
    </citation>
    <scope>NUCLEOTIDE SEQUENCE [LARGE SCALE GENOMIC DNA]</scope>
    <source>
        <strain evidence="2">Sxm20200214</strain>
        <tissue evidence="2">Leaf</tissue>
    </source>
</reference>
<evidence type="ECO:0000259" key="1">
    <source>
        <dbReference type="Pfam" id="PF13456"/>
    </source>
</evidence>
<proteinExistence type="predicted"/>
<dbReference type="InterPro" id="IPR036397">
    <property type="entry name" value="RNaseH_sf"/>
</dbReference>
<dbReference type="GO" id="GO:0004523">
    <property type="term" value="F:RNA-DNA hybrid ribonuclease activity"/>
    <property type="evidence" value="ECO:0007669"/>
    <property type="project" value="InterPro"/>
</dbReference>
<dbReference type="AlphaFoldDB" id="A0A8X7RYE3"/>
<dbReference type="Proteomes" id="UP000886595">
    <property type="component" value="Unassembled WGS sequence"/>
</dbReference>
<dbReference type="InterPro" id="IPR052929">
    <property type="entry name" value="RNase_H-like_EbsB-rel"/>
</dbReference>
<dbReference type="PANTHER" id="PTHR47074">
    <property type="entry name" value="BNAC02G40300D PROTEIN"/>
    <property type="match status" value="1"/>
</dbReference>
<keyword evidence="3" id="KW-1185">Reference proteome</keyword>
<dbReference type="InterPro" id="IPR002156">
    <property type="entry name" value="RNaseH_domain"/>
</dbReference>
<name>A0A8X7RYE3_BRACI</name>
<dbReference type="GO" id="GO:0003676">
    <property type="term" value="F:nucleic acid binding"/>
    <property type="evidence" value="ECO:0007669"/>
    <property type="project" value="InterPro"/>
</dbReference>
<gene>
    <name evidence="2" type="ORF">Bca52824_042975</name>
</gene>
<dbReference type="Pfam" id="PF13456">
    <property type="entry name" value="RVT_3"/>
    <property type="match status" value="1"/>
</dbReference>
<dbReference type="EMBL" id="JAAMPC010000009">
    <property type="protein sequence ID" value="KAG2296306.1"/>
    <property type="molecule type" value="Genomic_DNA"/>
</dbReference>
<evidence type="ECO:0000313" key="2">
    <source>
        <dbReference type="EMBL" id="KAG2296306.1"/>
    </source>
</evidence>
<sequence>MTSITVKSWSAPPFGWLKCNLDVCRSKTQNQCGMAWVLRNDRGKVLHHSRRAFSNIASREQANLFGLLWAVESMRDHHLNRVIFAIDDDTYTKVILRPKAWPSFKVQCLEILERLRQMEWWRVMKEKSQANRGAFLIVQSVFKHNLVQSYVAVGAPRWLQDL</sequence>
<dbReference type="PANTHER" id="PTHR47074:SF11">
    <property type="entry name" value="REVERSE TRANSCRIPTASE-LIKE PROTEIN"/>
    <property type="match status" value="1"/>
</dbReference>
<evidence type="ECO:0000313" key="3">
    <source>
        <dbReference type="Proteomes" id="UP000886595"/>
    </source>
</evidence>
<feature type="domain" description="RNase H type-1" evidence="1">
    <location>
        <begin position="20"/>
        <end position="100"/>
    </location>
</feature>
<comment type="caution">
    <text evidence="2">The sequence shown here is derived from an EMBL/GenBank/DDBJ whole genome shotgun (WGS) entry which is preliminary data.</text>
</comment>